<dbReference type="Proteomes" id="UP000010321">
    <property type="component" value="Unassembled WGS sequence"/>
</dbReference>
<comment type="caution">
    <text evidence="1">The sequence shown here is derived from an EMBL/GenBank/DDBJ whole genome shotgun (WGS) entry which is preliminary data.</text>
</comment>
<evidence type="ECO:0000313" key="2">
    <source>
        <dbReference type="Proteomes" id="UP000010321"/>
    </source>
</evidence>
<proteinExistence type="predicted"/>
<accession>A0ABP2KUH4</accession>
<name>A0ABP2KUH4_9BACE</name>
<evidence type="ECO:0000313" key="1">
    <source>
        <dbReference type="EMBL" id="EGF53396.1"/>
    </source>
</evidence>
<sequence length="41" mass="5052">MFLYRTGKCLRMMNNKWMMVSDIQKLLWMYHESSVQYITAC</sequence>
<gene>
    <name evidence="1" type="ORF">HMPREF9445_00912</name>
</gene>
<dbReference type="EMBL" id="AFBM01000008">
    <property type="protein sequence ID" value="EGF53396.1"/>
    <property type="molecule type" value="Genomic_DNA"/>
</dbReference>
<organism evidence="1 2">
    <name type="scientific">Bacteroides clarus YIT 12056</name>
    <dbReference type="NCBI Taxonomy" id="762984"/>
    <lineage>
        <taxon>Bacteria</taxon>
        <taxon>Pseudomonadati</taxon>
        <taxon>Bacteroidota</taxon>
        <taxon>Bacteroidia</taxon>
        <taxon>Bacteroidales</taxon>
        <taxon>Bacteroidaceae</taxon>
        <taxon>Bacteroides</taxon>
    </lineage>
</organism>
<reference evidence="1 2" key="1">
    <citation type="submission" date="2011-02" db="EMBL/GenBank/DDBJ databases">
        <authorList>
            <person name="Weinstock G."/>
            <person name="Sodergren E."/>
            <person name="Clifton S."/>
            <person name="Fulton L."/>
            <person name="Fulton B."/>
            <person name="Courtney L."/>
            <person name="Fronick C."/>
            <person name="Harrison M."/>
            <person name="Strong C."/>
            <person name="Farmer C."/>
            <person name="Delahaunty K."/>
            <person name="Markovic C."/>
            <person name="Hall O."/>
            <person name="Minx P."/>
            <person name="Tomlinson C."/>
            <person name="Mitreva M."/>
            <person name="Hou S."/>
            <person name="Chen J."/>
            <person name="Wollam A."/>
            <person name="Pepin K.H."/>
            <person name="Johnson M."/>
            <person name="Bhonagiri V."/>
            <person name="Zhang X."/>
            <person name="Suruliraj S."/>
            <person name="Warren W."/>
            <person name="Chinwalla A."/>
            <person name="Mardis E.R."/>
            <person name="Wilson R.K."/>
        </authorList>
    </citation>
    <scope>NUCLEOTIDE SEQUENCE [LARGE SCALE GENOMIC DNA]</scope>
    <source>
        <strain evidence="1 2">YIT 12056</strain>
    </source>
</reference>
<protein>
    <submittedName>
        <fullName evidence="1">Uncharacterized protein</fullName>
    </submittedName>
</protein>
<keyword evidence="2" id="KW-1185">Reference proteome</keyword>